<protein>
    <submittedName>
        <fullName evidence="2">BnaA04g16640D protein</fullName>
    </submittedName>
</protein>
<feature type="region of interest" description="Disordered" evidence="1">
    <location>
        <begin position="1"/>
        <end position="36"/>
    </location>
</feature>
<dbReference type="Proteomes" id="UP000028999">
    <property type="component" value="Unassembled WGS sequence"/>
</dbReference>
<dbReference type="EMBL" id="LK032278">
    <property type="protein sequence ID" value="CDY31728.1"/>
    <property type="molecule type" value="Genomic_DNA"/>
</dbReference>
<keyword evidence="3" id="KW-1185">Reference proteome</keyword>
<name>A0A078H4H8_BRANA</name>
<gene>
    <name evidence="2" type="primary">BnaA04g16640D</name>
    <name evidence="2" type="ORF">GSBRNA2T00050367001</name>
</gene>
<accession>A0A078H4H8</accession>
<evidence type="ECO:0000313" key="2">
    <source>
        <dbReference type="EMBL" id="CDY31728.1"/>
    </source>
</evidence>
<feature type="compositionally biased region" description="Polar residues" evidence="1">
    <location>
        <begin position="20"/>
        <end position="36"/>
    </location>
</feature>
<evidence type="ECO:0000256" key="1">
    <source>
        <dbReference type="SAM" id="MobiDB-lite"/>
    </source>
</evidence>
<organism evidence="2 3">
    <name type="scientific">Brassica napus</name>
    <name type="common">Rape</name>
    <dbReference type="NCBI Taxonomy" id="3708"/>
    <lineage>
        <taxon>Eukaryota</taxon>
        <taxon>Viridiplantae</taxon>
        <taxon>Streptophyta</taxon>
        <taxon>Embryophyta</taxon>
        <taxon>Tracheophyta</taxon>
        <taxon>Spermatophyta</taxon>
        <taxon>Magnoliopsida</taxon>
        <taxon>eudicotyledons</taxon>
        <taxon>Gunneridae</taxon>
        <taxon>Pentapetalae</taxon>
        <taxon>rosids</taxon>
        <taxon>malvids</taxon>
        <taxon>Brassicales</taxon>
        <taxon>Brassicaceae</taxon>
        <taxon>Brassiceae</taxon>
        <taxon>Brassica</taxon>
    </lineage>
</organism>
<dbReference type="AlphaFoldDB" id="A0A078H4H8"/>
<feature type="compositionally biased region" description="Polar residues" evidence="1">
    <location>
        <begin position="1"/>
        <end position="13"/>
    </location>
</feature>
<proteinExistence type="predicted"/>
<dbReference type="PaxDb" id="3708-A0A078H4H8"/>
<reference evidence="2 3" key="1">
    <citation type="journal article" date="2014" name="Science">
        <title>Plant genetics. Early allopolyploid evolution in the post-Neolithic Brassica napus oilseed genome.</title>
        <authorList>
            <person name="Chalhoub B."/>
            <person name="Denoeud F."/>
            <person name="Liu S."/>
            <person name="Parkin I.A."/>
            <person name="Tang H."/>
            <person name="Wang X."/>
            <person name="Chiquet J."/>
            <person name="Belcram H."/>
            <person name="Tong C."/>
            <person name="Samans B."/>
            <person name="Correa M."/>
            <person name="Da Silva C."/>
            <person name="Just J."/>
            <person name="Falentin C."/>
            <person name="Koh C.S."/>
            <person name="Le Clainche I."/>
            <person name="Bernard M."/>
            <person name="Bento P."/>
            <person name="Noel B."/>
            <person name="Labadie K."/>
            <person name="Alberti A."/>
            <person name="Charles M."/>
            <person name="Arnaud D."/>
            <person name="Guo H."/>
            <person name="Daviaud C."/>
            <person name="Alamery S."/>
            <person name="Jabbari K."/>
            <person name="Zhao M."/>
            <person name="Edger P.P."/>
            <person name="Chelaifa H."/>
            <person name="Tack D."/>
            <person name="Lassalle G."/>
            <person name="Mestiri I."/>
            <person name="Schnel N."/>
            <person name="Le Paslier M.C."/>
            <person name="Fan G."/>
            <person name="Renault V."/>
            <person name="Bayer P.E."/>
            <person name="Golicz A.A."/>
            <person name="Manoli S."/>
            <person name="Lee T.H."/>
            <person name="Thi V.H."/>
            <person name="Chalabi S."/>
            <person name="Hu Q."/>
            <person name="Fan C."/>
            <person name="Tollenaere R."/>
            <person name="Lu Y."/>
            <person name="Battail C."/>
            <person name="Shen J."/>
            <person name="Sidebottom C.H."/>
            <person name="Wang X."/>
            <person name="Canaguier A."/>
            <person name="Chauveau A."/>
            <person name="Berard A."/>
            <person name="Deniot G."/>
            <person name="Guan M."/>
            <person name="Liu Z."/>
            <person name="Sun F."/>
            <person name="Lim Y.P."/>
            <person name="Lyons E."/>
            <person name="Town C.D."/>
            <person name="Bancroft I."/>
            <person name="Wang X."/>
            <person name="Meng J."/>
            <person name="Ma J."/>
            <person name="Pires J.C."/>
            <person name="King G.J."/>
            <person name="Brunel D."/>
            <person name="Delourme R."/>
            <person name="Renard M."/>
            <person name="Aury J.M."/>
            <person name="Adams K.L."/>
            <person name="Batley J."/>
            <person name="Snowdon R.J."/>
            <person name="Tost J."/>
            <person name="Edwards D."/>
            <person name="Zhou Y."/>
            <person name="Hua W."/>
            <person name="Sharpe A.G."/>
            <person name="Paterson A.H."/>
            <person name="Guan C."/>
            <person name="Wincker P."/>
        </authorList>
    </citation>
    <scope>NUCLEOTIDE SEQUENCE [LARGE SCALE GENOMIC DNA]</scope>
    <source>
        <strain evidence="3">cv. Darmor-bzh</strain>
    </source>
</reference>
<sequence>MATNSSNGTTTKSPPMPSPLRNSKFLQRLTANHHQV</sequence>
<evidence type="ECO:0000313" key="3">
    <source>
        <dbReference type="Proteomes" id="UP000028999"/>
    </source>
</evidence>
<dbReference type="Gramene" id="CDY31728">
    <property type="protein sequence ID" value="CDY31728"/>
    <property type="gene ID" value="GSBRNA2T00050367001"/>
</dbReference>